<name>A0A1F4ZS47_9BACT</name>
<organism evidence="1 2">
    <name type="scientific">Candidatus Amesbacteria bacterium RIFOXYB1_FULL_44_23</name>
    <dbReference type="NCBI Taxonomy" id="1797263"/>
    <lineage>
        <taxon>Bacteria</taxon>
        <taxon>Candidatus Amesiibacteriota</taxon>
    </lineage>
</organism>
<proteinExistence type="predicted"/>
<evidence type="ECO:0000313" key="2">
    <source>
        <dbReference type="Proteomes" id="UP000176424"/>
    </source>
</evidence>
<dbReference type="Proteomes" id="UP000176424">
    <property type="component" value="Unassembled WGS sequence"/>
</dbReference>
<comment type="caution">
    <text evidence="1">The sequence shown here is derived from an EMBL/GenBank/DDBJ whole genome shotgun (WGS) entry which is preliminary data.</text>
</comment>
<evidence type="ECO:0000313" key="1">
    <source>
        <dbReference type="EMBL" id="OGD09070.1"/>
    </source>
</evidence>
<dbReference type="EMBL" id="MEXR01000040">
    <property type="protein sequence ID" value="OGD09070.1"/>
    <property type="molecule type" value="Genomic_DNA"/>
</dbReference>
<accession>A0A1F4ZS47</accession>
<gene>
    <name evidence="1" type="ORF">A2397_00735</name>
</gene>
<reference evidence="1 2" key="1">
    <citation type="journal article" date="2016" name="Nat. Commun.">
        <title>Thousands of microbial genomes shed light on interconnected biogeochemical processes in an aquifer system.</title>
        <authorList>
            <person name="Anantharaman K."/>
            <person name="Brown C.T."/>
            <person name="Hug L.A."/>
            <person name="Sharon I."/>
            <person name="Castelle C.J."/>
            <person name="Probst A.J."/>
            <person name="Thomas B.C."/>
            <person name="Singh A."/>
            <person name="Wilkins M.J."/>
            <person name="Karaoz U."/>
            <person name="Brodie E.L."/>
            <person name="Williams K.H."/>
            <person name="Hubbard S.S."/>
            <person name="Banfield J.F."/>
        </authorList>
    </citation>
    <scope>NUCLEOTIDE SEQUENCE [LARGE SCALE GENOMIC DNA]</scope>
</reference>
<sequence>MAAALVERMGGDGKRVLYLVSGFNGDIEASETGGVFYTQNQPFPWFNASVAQCVRSVAIGFGIEAEDFKVYLKSKGGREFGFVVNGLVRLLTLQKFDDYVEVLRLAVPESVRITNVPNTRYRNRALWPVV</sequence>
<dbReference type="AlphaFoldDB" id="A0A1F4ZS47"/>
<dbReference type="STRING" id="1797263.A2397_00735"/>
<protein>
    <submittedName>
        <fullName evidence="1">Uncharacterized protein</fullName>
    </submittedName>
</protein>